<reference evidence="3 4" key="1">
    <citation type="journal article" date="2015" name="Genome Biol. Evol.">
        <title>Phylogenomic analyses indicate that early fungi evolved digesting cell walls of algal ancestors of land plants.</title>
        <authorList>
            <person name="Chang Y."/>
            <person name="Wang S."/>
            <person name="Sekimoto S."/>
            <person name="Aerts A.L."/>
            <person name="Choi C."/>
            <person name="Clum A."/>
            <person name="LaButti K.M."/>
            <person name="Lindquist E.A."/>
            <person name="Yee Ngan C."/>
            <person name="Ohm R.A."/>
            <person name="Salamov A.A."/>
            <person name="Grigoriev I.V."/>
            <person name="Spatafora J.W."/>
            <person name="Berbee M.L."/>
        </authorList>
    </citation>
    <scope>NUCLEOTIDE SEQUENCE [LARGE SCALE GENOMIC DNA]</scope>
    <source>
        <strain evidence="3 4">NRRL 28638</strain>
    </source>
</reference>
<dbReference type="PANTHER" id="PTHR12984">
    <property type="entry name" value="SCY1-RELATED S/T PROTEIN KINASE-LIKE"/>
    <property type="match status" value="1"/>
</dbReference>
<dbReference type="OMA" id="EGPPWAI"/>
<feature type="compositionally biased region" description="Basic residues" evidence="1">
    <location>
        <begin position="858"/>
        <end position="868"/>
    </location>
</feature>
<dbReference type="SUPFAM" id="SSF56112">
    <property type="entry name" value="Protein kinase-like (PK-like)"/>
    <property type="match status" value="1"/>
</dbReference>
<dbReference type="STRING" id="796925.A0A137PIA5"/>
<name>A0A137PIA5_CONC2</name>
<dbReference type="GO" id="GO:0006409">
    <property type="term" value="P:tRNA export from nucleus"/>
    <property type="evidence" value="ECO:0007669"/>
    <property type="project" value="TreeGrafter"/>
</dbReference>
<dbReference type="GO" id="GO:0005737">
    <property type="term" value="C:cytoplasm"/>
    <property type="evidence" value="ECO:0007669"/>
    <property type="project" value="TreeGrafter"/>
</dbReference>
<dbReference type="GO" id="GO:0004672">
    <property type="term" value="F:protein kinase activity"/>
    <property type="evidence" value="ECO:0007669"/>
    <property type="project" value="InterPro"/>
</dbReference>
<organism evidence="3 4">
    <name type="scientific">Conidiobolus coronatus (strain ATCC 28846 / CBS 209.66 / NRRL 28638)</name>
    <name type="common">Delacroixia coronata</name>
    <dbReference type="NCBI Taxonomy" id="796925"/>
    <lineage>
        <taxon>Eukaryota</taxon>
        <taxon>Fungi</taxon>
        <taxon>Fungi incertae sedis</taxon>
        <taxon>Zoopagomycota</taxon>
        <taxon>Entomophthoromycotina</taxon>
        <taxon>Entomophthoromycetes</taxon>
        <taxon>Entomophthorales</taxon>
        <taxon>Ancylistaceae</taxon>
        <taxon>Conidiobolus</taxon>
    </lineage>
</organism>
<feature type="region of interest" description="Disordered" evidence="1">
    <location>
        <begin position="566"/>
        <end position="587"/>
    </location>
</feature>
<keyword evidence="4" id="KW-1185">Reference proteome</keyword>
<feature type="compositionally biased region" description="Low complexity" evidence="1">
    <location>
        <begin position="772"/>
        <end position="785"/>
    </location>
</feature>
<dbReference type="Pfam" id="PF07714">
    <property type="entry name" value="PK_Tyr_Ser-Thr"/>
    <property type="match status" value="1"/>
</dbReference>
<evidence type="ECO:0000256" key="1">
    <source>
        <dbReference type="SAM" id="MobiDB-lite"/>
    </source>
</evidence>
<accession>A0A137PIA5</accession>
<dbReference type="GO" id="GO:0005524">
    <property type="term" value="F:ATP binding"/>
    <property type="evidence" value="ECO:0007669"/>
    <property type="project" value="InterPro"/>
</dbReference>
<dbReference type="InterPro" id="IPR011989">
    <property type="entry name" value="ARM-like"/>
</dbReference>
<dbReference type="OrthoDB" id="447103at2759"/>
<proteinExistence type="predicted"/>
<dbReference type="InterPro" id="IPR051177">
    <property type="entry name" value="CIK-Related_Protein"/>
</dbReference>
<feature type="compositionally biased region" description="Polar residues" evidence="1">
    <location>
        <begin position="682"/>
        <end position="698"/>
    </location>
</feature>
<dbReference type="Gene3D" id="1.25.10.10">
    <property type="entry name" value="Leucine-rich Repeat Variant"/>
    <property type="match status" value="1"/>
</dbReference>
<dbReference type="InterPro" id="IPR000719">
    <property type="entry name" value="Prot_kinase_dom"/>
</dbReference>
<sequence>MAYFSNLVNSVTKVISTASNLASSMPFTIDEEPVQQPYNSIWKLKKGKKKDDGSQVSVFVFDCQGDRDKIDLAKNSFKKFRTIRHPNLINFIDAHENDNNIYIVTEPVVPLRQLINKGSGGSYDEDEEDYSSGSKLDANLISWGLYKVASLLKFLNQDCNLIHGYVRLDNIYCTQAGEWKLGGLEVLSNLKEESPPILSYGRYLPEHHKYSPPEVQIGGFDRLISLPTTTLDSYQMGILIYEIFNDHYSNADQLKSIGNIPKELHMVYKRLINPQPKARGVVSELLETSYFKNDLITTLLYLELLNVQEEGDKQKFYEMLSTKVASFPKDLCYHKILPEMVKAFEFGNGGPKSLSVIIQIGTKLTSEQYQTLIIPVLLRVISIQDRAIRLNLLKFLDSFEPHLTPKMVSEKVYPNLTAGFQDTVPQLKEATVKGVLSLVGKLSEKLINNDLINHLCQLQFDQIPGIRANTVIGLGKIAKYLNSNNQKKKLGPTLIKSLKDPFPHSKMAALMALSSTAEYYEPTDCANIILPAIVTVVIDPVRMVREQAFKTIDVYVKKLSEHSKDMPEPIVEPTKGVGSQSTEPTKAEDTWTDWAMTSINKGITSATASIQNRALGVPSNSAPASSLGSAASVSPVSPMKPMSPLKPTTSSITPPAGHTTIPTLPKPSNNLGLGSATKPVSDWSTNSSTIQHKAQQPKANKINKSLLDDDDDMGGWGDGWDTPTVFDQSNKNNSTTSVDWTNTNTKPSINNNTSSTTIDWSSAQNKKDDWSSWDNSSSNQKSGSSMKLTPTKSQPSKDLSWDDFDGWGDNKGSNNNNGFNNDDDFDSWVSPPATTNNKLGLNNKTTTNSSRTATSGRKLNRGLGAKKI</sequence>
<feature type="compositionally biased region" description="Polar residues" evidence="1">
    <location>
        <begin position="786"/>
        <end position="797"/>
    </location>
</feature>
<feature type="compositionally biased region" description="Polar residues" evidence="1">
    <location>
        <begin position="725"/>
        <end position="764"/>
    </location>
</feature>
<dbReference type="PROSITE" id="PS50011">
    <property type="entry name" value="PROTEIN_KINASE_DOM"/>
    <property type="match status" value="1"/>
</dbReference>
<evidence type="ECO:0000313" key="3">
    <source>
        <dbReference type="EMBL" id="KXN74734.1"/>
    </source>
</evidence>
<protein>
    <submittedName>
        <fullName evidence="3">ARM repeat-containing protein</fullName>
    </submittedName>
</protein>
<dbReference type="InterPro" id="IPR016024">
    <property type="entry name" value="ARM-type_fold"/>
</dbReference>
<evidence type="ECO:0000313" key="4">
    <source>
        <dbReference type="Proteomes" id="UP000070444"/>
    </source>
</evidence>
<feature type="compositionally biased region" description="Low complexity" evidence="1">
    <location>
        <begin position="618"/>
        <end position="647"/>
    </location>
</feature>
<dbReference type="InterPro" id="IPR001245">
    <property type="entry name" value="Ser-Thr/Tyr_kinase_cat_dom"/>
</dbReference>
<feature type="domain" description="Protein kinase" evidence="2">
    <location>
        <begin position="27"/>
        <end position="291"/>
    </location>
</feature>
<dbReference type="InterPro" id="IPR011009">
    <property type="entry name" value="Kinase-like_dom_sf"/>
</dbReference>
<dbReference type="PANTHER" id="PTHR12984:SF3">
    <property type="entry name" value="N-TERMINAL KINASE-LIKE PROTEIN"/>
    <property type="match status" value="1"/>
</dbReference>
<feature type="compositionally biased region" description="Low complexity" evidence="1">
    <location>
        <begin position="810"/>
        <end position="820"/>
    </location>
</feature>
<feature type="compositionally biased region" description="Polar residues" evidence="1">
    <location>
        <begin position="660"/>
        <end position="672"/>
    </location>
</feature>
<dbReference type="SUPFAM" id="SSF48371">
    <property type="entry name" value="ARM repeat"/>
    <property type="match status" value="1"/>
</dbReference>
<feature type="compositionally biased region" description="Low complexity" evidence="1">
    <location>
        <begin position="834"/>
        <end position="848"/>
    </location>
</feature>
<dbReference type="EMBL" id="KQ964421">
    <property type="protein sequence ID" value="KXN74734.1"/>
    <property type="molecule type" value="Genomic_DNA"/>
</dbReference>
<dbReference type="AlphaFoldDB" id="A0A137PIA5"/>
<dbReference type="Gene3D" id="3.30.200.20">
    <property type="entry name" value="Phosphorylase Kinase, domain 1"/>
    <property type="match status" value="1"/>
</dbReference>
<dbReference type="Gene3D" id="1.10.510.10">
    <property type="entry name" value="Transferase(Phosphotransferase) domain 1"/>
    <property type="match status" value="1"/>
</dbReference>
<feature type="region of interest" description="Disordered" evidence="1">
    <location>
        <begin position="617"/>
        <end position="868"/>
    </location>
</feature>
<dbReference type="Proteomes" id="UP000070444">
    <property type="component" value="Unassembled WGS sequence"/>
</dbReference>
<gene>
    <name evidence="3" type="ORF">CONCODRAFT_67370</name>
</gene>
<evidence type="ECO:0000259" key="2">
    <source>
        <dbReference type="PROSITE" id="PS50011"/>
    </source>
</evidence>